<keyword evidence="1" id="KW-0472">Membrane</keyword>
<accession>A0A1B2DQH5</accession>
<proteinExistence type="predicted"/>
<keyword evidence="1" id="KW-0812">Transmembrane</keyword>
<gene>
    <name evidence="2" type="ORF">BBD42_28375</name>
</gene>
<dbReference type="RefSeq" id="WP_099520932.1">
    <property type="nucleotide sequence ID" value="NZ_CP016808.1"/>
</dbReference>
<reference evidence="2" key="1">
    <citation type="submission" date="2016-08" db="EMBL/GenBank/DDBJ databases">
        <title>Complete Genome Seqeunce of Paenibacillus sp. BIHB 4019 from tea rhizoplane.</title>
        <authorList>
            <person name="Thakur R."/>
            <person name="Swarnkar M.K."/>
            <person name="Gulati A."/>
        </authorList>
    </citation>
    <scope>NUCLEOTIDE SEQUENCE [LARGE SCALE GENOMIC DNA]</scope>
    <source>
        <strain evidence="2">BIHB4019</strain>
    </source>
</reference>
<evidence type="ECO:0000313" key="2">
    <source>
        <dbReference type="EMBL" id="ANY69983.1"/>
    </source>
</evidence>
<feature type="transmembrane region" description="Helical" evidence="1">
    <location>
        <begin position="91"/>
        <end position="112"/>
    </location>
</feature>
<feature type="transmembrane region" description="Helical" evidence="1">
    <location>
        <begin position="217"/>
        <end position="241"/>
    </location>
</feature>
<dbReference type="EMBL" id="CP016808">
    <property type="protein sequence ID" value="ANY69983.1"/>
    <property type="molecule type" value="Genomic_DNA"/>
</dbReference>
<feature type="transmembrane region" description="Helical" evidence="1">
    <location>
        <begin position="42"/>
        <end position="62"/>
    </location>
</feature>
<name>A0A1B2DQH5_9BACL</name>
<dbReference type="AlphaFoldDB" id="A0A1B2DQH5"/>
<protein>
    <submittedName>
        <fullName evidence="2">Uncharacterized protein</fullName>
    </submittedName>
</protein>
<keyword evidence="1" id="KW-1133">Transmembrane helix</keyword>
<feature type="transmembrane region" description="Helical" evidence="1">
    <location>
        <begin position="132"/>
        <end position="152"/>
    </location>
</feature>
<organism evidence="2">
    <name type="scientific">Paenibacillus sp. BIHB 4019</name>
    <dbReference type="NCBI Taxonomy" id="1870819"/>
    <lineage>
        <taxon>Bacteria</taxon>
        <taxon>Bacillati</taxon>
        <taxon>Bacillota</taxon>
        <taxon>Bacilli</taxon>
        <taxon>Bacillales</taxon>
        <taxon>Paenibacillaceae</taxon>
        <taxon>Paenibacillus</taxon>
    </lineage>
</organism>
<sequence>MINLLKYDWKRNANLIMGSAAALIILEGALSFFSAARNWQPALSLTLMFMGYLFVALMLIIFSSKTYSHNLKSYGRRLLPLATWKTIASPLLLQFVLSAALSGLVLLHVGLFKWLSPSASLDAVGPPNFETGVLFFILIFWMLLFLMLMVYFSITVGHLFNKKLFPWVAIAVFVLMQFVISYAEKFLFNDDLFGTMASEPSSSSLSFFMSPTGDISIGNWGVMAFEIAIGAILVSIMLYLLNKKLDA</sequence>
<evidence type="ECO:0000256" key="1">
    <source>
        <dbReference type="SAM" id="Phobius"/>
    </source>
</evidence>
<feature type="transmembrane region" description="Helical" evidence="1">
    <location>
        <begin position="164"/>
        <end position="183"/>
    </location>
</feature>
<feature type="transmembrane region" description="Helical" evidence="1">
    <location>
        <begin position="12"/>
        <end position="36"/>
    </location>
</feature>